<dbReference type="RefSeq" id="XP_042565749.1">
    <property type="nucleotide sequence ID" value="XM_042709815.1"/>
</dbReference>
<evidence type="ECO:0000313" key="2">
    <source>
        <dbReference type="Proteomes" id="UP000515152"/>
    </source>
</evidence>
<protein>
    <submittedName>
        <fullName evidence="3">Uncharacterized protein si:ch211-214p13.7</fullName>
    </submittedName>
</protein>
<keyword evidence="2" id="KW-1185">Reference proteome</keyword>
<evidence type="ECO:0000256" key="1">
    <source>
        <dbReference type="SAM" id="MobiDB-lite"/>
    </source>
</evidence>
<gene>
    <name evidence="3" type="primary">si:ch211-214p13.7</name>
</gene>
<organism evidence="2 3">
    <name type="scientific">Clupea harengus</name>
    <name type="common">Atlantic herring</name>
    <dbReference type="NCBI Taxonomy" id="7950"/>
    <lineage>
        <taxon>Eukaryota</taxon>
        <taxon>Metazoa</taxon>
        <taxon>Chordata</taxon>
        <taxon>Craniata</taxon>
        <taxon>Vertebrata</taxon>
        <taxon>Euteleostomi</taxon>
        <taxon>Actinopterygii</taxon>
        <taxon>Neopterygii</taxon>
        <taxon>Teleostei</taxon>
        <taxon>Clupei</taxon>
        <taxon>Clupeiformes</taxon>
        <taxon>Clupeoidei</taxon>
        <taxon>Clupeidae</taxon>
        <taxon>Clupea</taxon>
    </lineage>
</organism>
<sequence length="94" mass="10083">MGNLICGAGRKKTSEAKNESDDNTNADNTGKDTPGTQPKEEVLYATIDHGNGKKAGNVMRIVEGDDCDYAVVNIPSEDKLSIKEDCSDDYVLMG</sequence>
<proteinExistence type="predicted"/>
<feature type="region of interest" description="Disordered" evidence="1">
    <location>
        <begin position="1"/>
        <end position="39"/>
    </location>
</feature>
<name>A0A8M1KVX2_CLUHA</name>
<evidence type="ECO:0000313" key="3">
    <source>
        <dbReference type="RefSeq" id="XP_042565749.1"/>
    </source>
</evidence>
<dbReference type="GeneID" id="122133495"/>
<accession>A0A8M1KVX2</accession>
<dbReference type="OrthoDB" id="8823624at2759"/>
<dbReference type="AlphaFoldDB" id="A0A8M1KVX2"/>
<dbReference type="KEGG" id="char:122133495"/>
<reference evidence="3" key="1">
    <citation type="submission" date="2025-08" db="UniProtKB">
        <authorList>
            <consortium name="RefSeq"/>
        </authorList>
    </citation>
    <scope>IDENTIFICATION</scope>
</reference>
<dbReference type="Proteomes" id="UP000515152">
    <property type="component" value="Chromosome 2"/>
</dbReference>